<accession>A0AAW9RPS6</accession>
<keyword evidence="1" id="KW-0472">Membrane</keyword>
<gene>
    <name evidence="2" type="ORF">V3328_02070</name>
</gene>
<sequence>MWSWLQEHSGAVSALASIATLLVWAVYLDLILRSYRSNNRPKILINFGGSKLDTATCLVANMSAQAVYMDSVVVTLHVGEHSYTTVLSEQDLALTERLDQRAERLQGPLKTGEHVDIGQFRQLAARVAKDVPHGEATFDLADRAERMDILVVGVFTGADRLIAAQRSFDLVGAGDQRRIRPRSFAAEQIRSGRRRRQIERFMLDRHEARAAATADPDTDAAG</sequence>
<organism evidence="2 3">
    <name type="scientific">Microbaculum marinum</name>
    <dbReference type="NCBI Taxonomy" id="1764581"/>
    <lineage>
        <taxon>Bacteria</taxon>
        <taxon>Pseudomonadati</taxon>
        <taxon>Pseudomonadota</taxon>
        <taxon>Alphaproteobacteria</taxon>
        <taxon>Hyphomicrobiales</taxon>
        <taxon>Tepidamorphaceae</taxon>
        <taxon>Microbaculum</taxon>
    </lineage>
</organism>
<evidence type="ECO:0000256" key="1">
    <source>
        <dbReference type="SAM" id="Phobius"/>
    </source>
</evidence>
<protein>
    <submittedName>
        <fullName evidence="2">Uncharacterized protein</fullName>
    </submittedName>
</protein>
<evidence type="ECO:0000313" key="2">
    <source>
        <dbReference type="EMBL" id="MEJ8570245.1"/>
    </source>
</evidence>
<dbReference type="EMBL" id="JAZHOF010000001">
    <property type="protein sequence ID" value="MEJ8570245.1"/>
    <property type="molecule type" value="Genomic_DNA"/>
</dbReference>
<dbReference type="Proteomes" id="UP001378188">
    <property type="component" value="Unassembled WGS sequence"/>
</dbReference>
<comment type="caution">
    <text evidence="2">The sequence shown here is derived from an EMBL/GenBank/DDBJ whole genome shotgun (WGS) entry which is preliminary data.</text>
</comment>
<keyword evidence="3" id="KW-1185">Reference proteome</keyword>
<dbReference type="RefSeq" id="WP_340327978.1">
    <property type="nucleotide sequence ID" value="NZ_JAZHOF010000001.1"/>
</dbReference>
<reference evidence="2 3" key="1">
    <citation type="submission" date="2024-02" db="EMBL/GenBank/DDBJ databases">
        <title>Genome analysis and characterization of Microbaculum marinisediminis sp. nov., isolated from marine sediment.</title>
        <authorList>
            <person name="Du Z.-J."/>
            <person name="Ye Y.-Q."/>
            <person name="Zhang Z.-R."/>
            <person name="Yuan S.-M."/>
            <person name="Zhang X.-Y."/>
        </authorList>
    </citation>
    <scope>NUCLEOTIDE SEQUENCE [LARGE SCALE GENOMIC DNA]</scope>
    <source>
        <strain evidence="2 3">SDUM1044001</strain>
    </source>
</reference>
<keyword evidence="1" id="KW-0812">Transmembrane</keyword>
<evidence type="ECO:0000313" key="3">
    <source>
        <dbReference type="Proteomes" id="UP001378188"/>
    </source>
</evidence>
<name>A0AAW9RPS6_9HYPH</name>
<keyword evidence="1" id="KW-1133">Transmembrane helix</keyword>
<feature type="transmembrane region" description="Helical" evidence="1">
    <location>
        <begin position="12"/>
        <end position="32"/>
    </location>
</feature>
<proteinExistence type="predicted"/>
<dbReference type="AlphaFoldDB" id="A0AAW9RPS6"/>